<dbReference type="Gene3D" id="1.20.1250.40">
    <property type="match status" value="1"/>
</dbReference>
<sequence>MRIVDTGTAQLSNAEVLSRIRDLRSRWKEREAQARERNSSLRSRPGNLISVIENVEHRLTRPEAPTPLAGPTAYNPATAIPMLCQRLKPYRLTKPELLQISNLRPWKITHMTLVIEDFEARFSEEQQREIVMVVYEVLGGTEYPKFEESEEMEETEAEQVNGITNGVT</sequence>
<proteinExistence type="inferred from homology"/>
<keyword evidence="6" id="KW-0539">Nucleus</keyword>
<keyword evidence="9" id="KW-1185">Reference proteome</keyword>
<dbReference type="GO" id="GO:0006384">
    <property type="term" value="P:transcription initiation at RNA polymerase III promoter"/>
    <property type="evidence" value="ECO:0007669"/>
    <property type="project" value="InterPro"/>
</dbReference>
<dbReference type="EMBL" id="ML991820">
    <property type="protein sequence ID" value="KAF2232004.1"/>
    <property type="molecule type" value="Genomic_DNA"/>
</dbReference>
<dbReference type="AlphaFoldDB" id="A0A6A6H1P9"/>
<keyword evidence="4" id="KW-0240">DNA-directed RNA polymerase</keyword>
<evidence type="ECO:0000256" key="2">
    <source>
        <dbReference type="ARBA" id="ARBA00006898"/>
    </source>
</evidence>
<evidence type="ECO:0000256" key="4">
    <source>
        <dbReference type="ARBA" id="ARBA00022478"/>
    </source>
</evidence>
<dbReference type="GO" id="GO:0005666">
    <property type="term" value="C:RNA polymerase III complex"/>
    <property type="evidence" value="ECO:0007669"/>
    <property type="project" value="InterPro"/>
</dbReference>
<evidence type="ECO:0000256" key="5">
    <source>
        <dbReference type="ARBA" id="ARBA00023163"/>
    </source>
</evidence>
<comment type="similarity">
    <text evidence="2">Belongs to the eukaryotic RPC9 RNA polymerase subunit family.</text>
</comment>
<dbReference type="InterPro" id="IPR038324">
    <property type="entry name" value="Rpb4/RPC9_sf"/>
</dbReference>
<evidence type="ECO:0000313" key="9">
    <source>
        <dbReference type="Proteomes" id="UP000800092"/>
    </source>
</evidence>
<dbReference type="Proteomes" id="UP000800092">
    <property type="component" value="Unassembled WGS sequence"/>
</dbReference>
<reference evidence="8" key="1">
    <citation type="journal article" date="2020" name="Stud. Mycol.">
        <title>101 Dothideomycetes genomes: a test case for predicting lifestyles and emergence of pathogens.</title>
        <authorList>
            <person name="Haridas S."/>
            <person name="Albert R."/>
            <person name="Binder M."/>
            <person name="Bloem J."/>
            <person name="Labutti K."/>
            <person name="Salamov A."/>
            <person name="Andreopoulos B."/>
            <person name="Baker S."/>
            <person name="Barry K."/>
            <person name="Bills G."/>
            <person name="Bluhm B."/>
            <person name="Cannon C."/>
            <person name="Castanera R."/>
            <person name="Culley D."/>
            <person name="Daum C."/>
            <person name="Ezra D."/>
            <person name="Gonzalez J."/>
            <person name="Henrissat B."/>
            <person name="Kuo A."/>
            <person name="Liang C."/>
            <person name="Lipzen A."/>
            <person name="Lutzoni F."/>
            <person name="Magnuson J."/>
            <person name="Mondo S."/>
            <person name="Nolan M."/>
            <person name="Ohm R."/>
            <person name="Pangilinan J."/>
            <person name="Park H.-J."/>
            <person name="Ramirez L."/>
            <person name="Alfaro M."/>
            <person name="Sun H."/>
            <person name="Tritt A."/>
            <person name="Yoshinaga Y."/>
            <person name="Zwiers L.-H."/>
            <person name="Turgeon B."/>
            <person name="Goodwin S."/>
            <person name="Spatafora J."/>
            <person name="Crous P."/>
            <person name="Grigoriev I."/>
        </authorList>
    </citation>
    <scope>NUCLEOTIDE SEQUENCE</scope>
    <source>
        <strain evidence="8">Tuck. ex Michener</strain>
    </source>
</reference>
<evidence type="ECO:0000256" key="3">
    <source>
        <dbReference type="ARBA" id="ARBA00016672"/>
    </source>
</evidence>
<dbReference type="PANTHER" id="PTHR15561:SF0">
    <property type="entry name" value="DNA-DIRECTED RNA POLYMERASE III SUBUNIT RPC9"/>
    <property type="match status" value="1"/>
</dbReference>
<feature type="compositionally biased region" description="Acidic residues" evidence="7">
    <location>
        <begin position="148"/>
        <end position="157"/>
    </location>
</feature>
<dbReference type="InterPro" id="IPR005574">
    <property type="entry name" value="Rpb4/RPC9"/>
</dbReference>
<gene>
    <name evidence="8" type="ORF">EV356DRAFT_535005</name>
</gene>
<dbReference type="InterPro" id="IPR038846">
    <property type="entry name" value="RPC9"/>
</dbReference>
<comment type="subcellular location">
    <subcellularLocation>
        <location evidence="1">Nucleus</location>
    </subcellularLocation>
</comment>
<dbReference type="SUPFAM" id="SSF47819">
    <property type="entry name" value="HRDC-like"/>
    <property type="match status" value="1"/>
</dbReference>
<organism evidence="8 9">
    <name type="scientific">Viridothelium virens</name>
    <name type="common">Speckled blister lichen</name>
    <name type="synonym">Trypethelium virens</name>
    <dbReference type="NCBI Taxonomy" id="1048519"/>
    <lineage>
        <taxon>Eukaryota</taxon>
        <taxon>Fungi</taxon>
        <taxon>Dikarya</taxon>
        <taxon>Ascomycota</taxon>
        <taxon>Pezizomycotina</taxon>
        <taxon>Dothideomycetes</taxon>
        <taxon>Dothideomycetes incertae sedis</taxon>
        <taxon>Trypetheliales</taxon>
        <taxon>Trypetheliaceae</taxon>
        <taxon>Viridothelium</taxon>
    </lineage>
</organism>
<evidence type="ECO:0000256" key="7">
    <source>
        <dbReference type="SAM" id="MobiDB-lite"/>
    </source>
</evidence>
<evidence type="ECO:0000313" key="8">
    <source>
        <dbReference type="EMBL" id="KAF2232004.1"/>
    </source>
</evidence>
<dbReference type="InterPro" id="IPR010997">
    <property type="entry name" value="HRDC-like_sf"/>
</dbReference>
<accession>A0A6A6H1P9</accession>
<evidence type="ECO:0000256" key="6">
    <source>
        <dbReference type="ARBA" id="ARBA00023242"/>
    </source>
</evidence>
<dbReference type="PANTHER" id="PTHR15561">
    <property type="entry name" value="CALCITONIN GENE-RELATED PEPTIDE-RECEPTOR COMPONENT PROTEIN"/>
    <property type="match status" value="1"/>
</dbReference>
<dbReference type="GO" id="GO:0000166">
    <property type="term" value="F:nucleotide binding"/>
    <property type="evidence" value="ECO:0007669"/>
    <property type="project" value="InterPro"/>
</dbReference>
<dbReference type="Pfam" id="PF03874">
    <property type="entry name" value="RNA_pol_Rpb4"/>
    <property type="match status" value="1"/>
</dbReference>
<evidence type="ECO:0000256" key="1">
    <source>
        <dbReference type="ARBA" id="ARBA00004123"/>
    </source>
</evidence>
<keyword evidence="5" id="KW-0804">Transcription</keyword>
<name>A0A6A6H1P9_VIRVR</name>
<dbReference type="OrthoDB" id="1746530at2759"/>
<feature type="region of interest" description="Disordered" evidence="7">
    <location>
        <begin position="147"/>
        <end position="168"/>
    </location>
</feature>
<protein>
    <recommendedName>
        <fullName evidence="3">DNA-directed RNA polymerase III subunit RPC9</fullName>
    </recommendedName>
</protein>